<feature type="compositionally biased region" description="Polar residues" evidence="1">
    <location>
        <begin position="1"/>
        <end position="11"/>
    </location>
</feature>
<dbReference type="STRING" id="913774.A0A0C3GK24"/>
<organism evidence="3 4">
    <name type="scientific">Oidiodendron maius (strain Zn)</name>
    <dbReference type="NCBI Taxonomy" id="913774"/>
    <lineage>
        <taxon>Eukaryota</taxon>
        <taxon>Fungi</taxon>
        <taxon>Dikarya</taxon>
        <taxon>Ascomycota</taxon>
        <taxon>Pezizomycotina</taxon>
        <taxon>Leotiomycetes</taxon>
        <taxon>Leotiomycetes incertae sedis</taxon>
        <taxon>Myxotrichaceae</taxon>
        <taxon>Oidiodendron</taxon>
    </lineage>
</organism>
<evidence type="ECO:0000313" key="3">
    <source>
        <dbReference type="EMBL" id="KIM96485.1"/>
    </source>
</evidence>
<keyword evidence="4" id="KW-1185">Reference proteome</keyword>
<dbReference type="PANTHER" id="PTHR33112:SF12">
    <property type="entry name" value="HETEROKARYON INCOMPATIBILITY DOMAIN-CONTAINING PROTEIN"/>
    <property type="match status" value="1"/>
</dbReference>
<dbReference type="HOGENOM" id="CLU_002639_4_1_1"/>
<reference evidence="4" key="2">
    <citation type="submission" date="2015-01" db="EMBL/GenBank/DDBJ databases">
        <title>Evolutionary Origins and Diversification of the Mycorrhizal Mutualists.</title>
        <authorList>
            <consortium name="DOE Joint Genome Institute"/>
            <consortium name="Mycorrhizal Genomics Consortium"/>
            <person name="Kohler A."/>
            <person name="Kuo A."/>
            <person name="Nagy L.G."/>
            <person name="Floudas D."/>
            <person name="Copeland A."/>
            <person name="Barry K.W."/>
            <person name="Cichocki N."/>
            <person name="Veneault-Fourrey C."/>
            <person name="LaButti K."/>
            <person name="Lindquist E.A."/>
            <person name="Lipzen A."/>
            <person name="Lundell T."/>
            <person name="Morin E."/>
            <person name="Murat C."/>
            <person name="Riley R."/>
            <person name="Ohm R."/>
            <person name="Sun H."/>
            <person name="Tunlid A."/>
            <person name="Henrissat B."/>
            <person name="Grigoriev I.V."/>
            <person name="Hibbett D.S."/>
            <person name="Martin F."/>
        </authorList>
    </citation>
    <scope>NUCLEOTIDE SEQUENCE [LARGE SCALE GENOMIC DNA]</scope>
    <source>
        <strain evidence="4">Zn</strain>
    </source>
</reference>
<dbReference type="Pfam" id="PF06985">
    <property type="entry name" value="HET"/>
    <property type="match status" value="1"/>
</dbReference>
<dbReference type="InParanoid" id="A0A0C3GK24"/>
<dbReference type="Proteomes" id="UP000054321">
    <property type="component" value="Unassembled WGS sequence"/>
</dbReference>
<proteinExistence type="predicted"/>
<feature type="domain" description="Heterokaryon incompatibility" evidence="2">
    <location>
        <begin position="89"/>
        <end position="236"/>
    </location>
</feature>
<dbReference type="OrthoDB" id="2958217at2759"/>
<feature type="region of interest" description="Disordered" evidence="1">
    <location>
        <begin position="1"/>
        <end position="24"/>
    </location>
</feature>
<dbReference type="EMBL" id="KN832884">
    <property type="protein sequence ID" value="KIM96485.1"/>
    <property type="molecule type" value="Genomic_DNA"/>
</dbReference>
<evidence type="ECO:0000313" key="4">
    <source>
        <dbReference type="Proteomes" id="UP000054321"/>
    </source>
</evidence>
<feature type="non-terminal residue" evidence="3">
    <location>
        <position position="255"/>
    </location>
</feature>
<dbReference type="AlphaFoldDB" id="A0A0C3GK24"/>
<dbReference type="InterPro" id="IPR010730">
    <property type="entry name" value="HET"/>
</dbReference>
<name>A0A0C3GK24_OIDMZ</name>
<sequence length="255" mass="28119">MQIPTADTTEFQSERSRTGVSHSRFSGRVVSPKADLSLFRDWINRCQTIHQGKCGEPLWPGPVHQGLVSFLVIDVDKMCIVDAPASCRYVALSYCWGTVPTLRHLQSNSTALRQEGALIGSSAPATIIDAIQLVKGVGEKYLWVDALCIVQDDLVGKQQQLAQMGLIYTMAAFTIVAAAGDNANAGLPGIRVGTRKLDQNILRIGKKVFLTVIDGHDYYGGVKDSAWMTRAWTMQEKILSKKLLIFTDAQVYWKC</sequence>
<evidence type="ECO:0000259" key="2">
    <source>
        <dbReference type="Pfam" id="PF06985"/>
    </source>
</evidence>
<accession>A0A0C3GK24</accession>
<gene>
    <name evidence="3" type="ORF">OIDMADRAFT_132408</name>
</gene>
<evidence type="ECO:0000256" key="1">
    <source>
        <dbReference type="SAM" id="MobiDB-lite"/>
    </source>
</evidence>
<dbReference type="PANTHER" id="PTHR33112">
    <property type="entry name" value="DOMAIN PROTEIN, PUTATIVE-RELATED"/>
    <property type="match status" value="1"/>
</dbReference>
<protein>
    <recommendedName>
        <fullName evidence="2">Heterokaryon incompatibility domain-containing protein</fullName>
    </recommendedName>
</protein>
<reference evidence="3 4" key="1">
    <citation type="submission" date="2014-04" db="EMBL/GenBank/DDBJ databases">
        <authorList>
            <consortium name="DOE Joint Genome Institute"/>
            <person name="Kuo A."/>
            <person name="Martino E."/>
            <person name="Perotto S."/>
            <person name="Kohler A."/>
            <person name="Nagy L.G."/>
            <person name="Floudas D."/>
            <person name="Copeland A."/>
            <person name="Barry K.W."/>
            <person name="Cichocki N."/>
            <person name="Veneault-Fourrey C."/>
            <person name="LaButti K."/>
            <person name="Lindquist E.A."/>
            <person name="Lipzen A."/>
            <person name="Lundell T."/>
            <person name="Morin E."/>
            <person name="Murat C."/>
            <person name="Sun H."/>
            <person name="Tunlid A."/>
            <person name="Henrissat B."/>
            <person name="Grigoriev I.V."/>
            <person name="Hibbett D.S."/>
            <person name="Martin F."/>
            <person name="Nordberg H.P."/>
            <person name="Cantor M.N."/>
            <person name="Hua S.X."/>
        </authorList>
    </citation>
    <scope>NUCLEOTIDE SEQUENCE [LARGE SCALE GENOMIC DNA]</scope>
    <source>
        <strain evidence="3 4">Zn</strain>
    </source>
</reference>